<gene>
    <name evidence="12" type="primary">apt</name>
    <name evidence="14" type="ORF">LX16_1280</name>
</gene>
<protein>
    <recommendedName>
        <fullName evidence="7 12">Adenine phosphoribosyltransferase</fullName>
        <shortName evidence="12">APRT</shortName>
        <ecNumber evidence="7 12">2.4.2.7</ecNumber>
    </recommendedName>
</protein>
<dbReference type="GO" id="GO:0006168">
    <property type="term" value="P:adenine salvage"/>
    <property type="evidence" value="ECO:0007669"/>
    <property type="project" value="InterPro"/>
</dbReference>
<dbReference type="NCBIfam" id="NF002636">
    <property type="entry name" value="PRK02304.1-5"/>
    <property type="match status" value="1"/>
</dbReference>
<evidence type="ECO:0000256" key="8">
    <source>
        <dbReference type="ARBA" id="ARBA00022490"/>
    </source>
</evidence>
<dbReference type="InterPro" id="IPR000836">
    <property type="entry name" value="PRTase_dom"/>
</dbReference>
<comment type="caution">
    <text evidence="14">The sequence shown here is derived from an EMBL/GenBank/DDBJ whole genome shotgun (WGS) entry which is preliminary data.</text>
</comment>
<keyword evidence="11 12" id="KW-0660">Purine salvage</keyword>
<dbReference type="SUPFAM" id="SSF53271">
    <property type="entry name" value="PRTase-like"/>
    <property type="match status" value="1"/>
</dbReference>
<proteinExistence type="inferred from homology"/>
<dbReference type="Gene3D" id="3.40.50.2020">
    <property type="match status" value="1"/>
</dbReference>
<organism evidence="14 15">
    <name type="scientific">Stackebrandtia albiflava</name>
    <dbReference type="NCBI Taxonomy" id="406432"/>
    <lineage>
        <taxon>Bacteria</taxon>
        <taxon>Bacillati</taxon>
        <taxon>Actinomycetota</taxon>
        <taxon>Actinomycetes</taxon>
        <taxon>Glycomycetales</taxon>
        <taxon>Glycomycetaceae</taxon>
        <taxon>Stackebrandtia</taxon>
    </lineage>
</organism>
<evidence type="ECO:0000256" key="2">
    <source>
        <dbReference type="ARBA" id="ARBA00003968"/>
    </source>
</evidence>
<name>A0A562VCG4_9ACTN</name>
<keyword evidence="9 12" id="KW-0328">Glycosyltransferase</keyword>
<dbReference type="NCBIfam" id="NF002634">
    <property type="entry name" value="PRK02304.1-3"/>
    <property type="match status" value="1"/>
</dbReference>
<evidence type="ECO:0000256" key="1">
    <source>
        <dbReference type="ARBA" id="ARBA00000868"/>
    </source>
</evidence>
<evidence type="ECO:0000256" key="6">
    <source>
        <dbReference type="ARBA" id="ARBA00011738"/>
    </source>
</evidence>
<dbReference type="Proteomes" id="UP000321617">
    <property type="component" value="Unassembled WGS sequence"/>
</dbReference>
<comment type="pathway">
    <text evidence="4 12">Purine metabolism; AMP biosynthesis via salvage pathway; AMP from adenine: step 1/1.</text>
</comment>
<dbReference type="GO" id="GO:0003999">
    <property type="term" value="F:adenine phosphoribosyltransferase activity"/>
    <property type="evidence" value="ECO:0007669"/>
    <property type="project" value="UniProtKB-UniRule"/>
</dbReference>
<dbReference type="InterPro" id="IPR029057">
    <property type="entry name" value="PRTase-like"/>
</dbReference>
<evidence type="ECO:0000256" key="7">
    <source>
        <dbReference type="ARBA" id="ARBA00011893"/>
    </source>
</evidence>
<comment type="subcellular location">
    <subcellularLocation>
        <location evidence="3 12">Cytoplasm</location>
    </subcellularLocation>
</comment>
<comment type="catalytic activity">
    <reaction evidence="1 12">
        <text>AMP + diphosphate = 5-phospho-alpha-D-ribose 1-diphosphate + adenine</text>
        <dbReference type="Rhea" id="RHEA:16609"/>
        <dbReference type="ChEBI" id="CHEBI:16708"/>
        <dbReference type="ChEBI" id="CHEBI:33019"/>
        <dbReference type="ChEBI" id="CHEBI:58017"/>
        <dbReference type="ChEBI" id="CHEBI:456215"/>
        <dbReference type="EC" id="2.4.2.7"/>
    </reaction>
</comment>
<feature type="domain" description="Phosphoribosyltransferase" evidence="13">
    <location>
        <begin position="50"/>
        <end position="148"/>
    </location>
</feature>
<comment type="subunit">
    <text evidence="6 12">Homodimer.</text>
</comment>
<dbReference type="GO" id="GO:0016208">
    <property type="term" value="F:AMP binding"/>
    <property type="evidence" value="ECO:0007669"/>
    <property type="project" value="TreeGrafter"/>
</dbReference>
<dbReference type="InterPro" id="IPR005764">
    <property type="entry name" value="Ade_phspho_trans"/>
</dbReference>
<evidence type="ECO:0000256" key="5">
    <source>
        <dbReference type="ARBA" id="ARBA00008391"/>
    </source>
</evidence>
<comment type="function">
    <text evidence="2 12">Catalyzes a salvage reaction resulting in the formation of AMP, that is energically less costly than de novo synthesis.</text>
</comment>
<dbReference type="OrthoDB" id="9803963at2"/>
<keyword evidence="8 12" id="KW-0963">Cytoplasm</keyword>
<dbReference type="AlphaFoldDB" id="A0A562VCG4"/>
<dbReference type="InterPro" id="IPR050054">
    <property type="entry name" value="UPRTase/APRTase"/>
</dbReference>
<dbReference type="EMBL" id="VLLL01000005">
    <property type="protein sequence ID" value="TWJ15569.1"/>
    <property type="molecule type" value="Genomic_DNA"/>
</dbReference>
<evidence type="ECO:0000313" key="14">
    <source>
        <dbReference type="EMBL" id="TWJ15569.1"/>
    </source>
</evidence>
<dbReference type="FunFam" id="3.40.50.2020:FF:000004">
    <property type="entry name" value="Adenine phosphoribosyltransferase"/>
    <property type="match status" value="1"/>
</dbReference>
<dbReference type="UniPathway" id="UPA00588">
    <property type="reaction ID" value="UER00646"/>
</dbReference>
<evidence type="ECO:0000256" key="4">
    <source>
        <dbReference type="ARBA" id="ARBA00004659"/>
    </source>
</evidence>
<dbReference type="PANTHER" id="PTHR32315:SF3">
    <property type="entry name" value="ADENINE PHOSPHORIBOSYLTRANSFERASE"/>
    <property type="match status" value="1"/>
</dbReference>
<evidence type="ECO:0000256" key="9">
    <source>
        <dbReference type="ARBA" id="ARBA00022676"/>
    </source>
</evidence>
<sequence length="175" mass="18725">MELGDYIAAVPDFPVPGVAFKDITPLLAEPEAFRRSVDGLLELCRDWPVDRIAAFDARGFLWGAPMAYLRGVPLVPVRKTGRLPRATVGESYQGEYAPETVEIHDDAVTAGDSVLLVDDVIATGGAMRAGVRLVERLGGTVVGCVSVVRLTGLGAAEQLSGYRVASLREYRAPRG</sequence>
<dbReference type="GO" id="GO:0044209">
    <property type="term" value="P:AMP salvage"/>
    <property type="evidence" value="ECO:0007669"/>
    <property type="project" value="UniProtKB-UniRule"/>
</dbReference>
<dbReference type="PANTHER" id="PTHR32315">
    <property type="entry name" value="ADENINE PHOSPHORIBOSYLTRANSFERASE"/>
    <property type="match status" value="1"/>
</dbReference>
<evidence type="ECO:0000259" key="13">
    <source>
        <dbReference type="Pfam" id="PF00156"/>
    </source>
</evidence>
<reference evidence="14 15" key="1">
    <citation type="journal article" date="2013" name="Stand. Genomic Sci.">
        <title>Genomic Encyclopedia of Type Strains, Phase I: The one thousand microbial genomes (KMG-I) project.</title>
        <authorList>
            <person name="Kyrpides N.C."/>
            <person name="Woyke T."/>
            <person name="Eisen J.A."/>
            <person name="Garrity G."/>
            <person name="Lilburn T.G."/>
            <person name="Beck B.J."/>
            <person name="Whitman W.B."/>
            <person name="Hugenholtz P."/>
            <person name="Klenk H.P."/>
        </authorList>
    </citation>
    <scope>NUCLEOTIDE SEQUENCE [LARGE SCALE GENOMIC DNA]</scope>
    <source>
        <strain evidence="14 15">DSM 45044</strain>
    </source>
</reference>
<dbReference type="HAMAP" id="MF_00004">
    <property type="entry name" value="Aden_phosphoribosyltr"/>
    <property type="match status" value="1"/>
</dbReference>
<dbReference type="RefSeq" id="WP_147134458.1">
    <property type="nucleotide sequence ID" value="NZ_BAABIJ010000001.1"/>
</dbReference>
<dbReference type="GO" id="GO:0002055">
    <property type="term" value="F:adenine binding"/>
    <property type="evidence" value="ECO:0007669"/>
    <property type="project" value="TreeGrafter"/>
</dbReference>
<keyword evidence="10 12" id="KW-0808">Transferase</keyword>
<comment type="similarity">
    <text evidence="5 12">Belongs to the purine/pyrimidine phosphoribosyltransferase family.</text>
</comment>
<evidence type="ECO:0000256" key="12">
    <source>
        <dbReference type="HAMAP-Rule" id="MF_00004"/>
    </source>
</evidence>
<dbReference type="EC" id="2.4.2.7" evidence="7 12"/>
<keyword evidence="15" id="KW-1185">Reference proteome</keyword>
<evidence type="ECO:0000313" key="15">
    <source>
        <dbReference type="Proteomes" id="UP000321617"/>
    </source>
</evidence>
<dbReference type="Pfam" id="PF00156">
    <property type="entry name" value="Pribosyltran"/>
    <property type="match status" value="1"/>
</dbReference>
<dbReference type="GO" id="GO:0005737">
    <property type="term" value="C:cytoplasm"/>
    <property type="evidence" value="ECO:0007669"/>
    <property type="project" value="UniProtKB-SubCell"/>
</dbReference>
<evidence type="ECO:0000256" key="3">
    <source>
        <dbReference type="ARBA" id="ARBA00004496"/>
    </source>
</evidence>
<dbReference type="GO" id="GO:0006166">
    <property type="term" value="P:purine ribonucleoside salvage"/>
    <property type="evidence" value="ECO:0007669"/>
    <property type="project" value="UniProtKB-KW"/>
</dbReference>
<dbReference type="CDD" id="cd06223">
    <property type="entry name" value="PRTases_typeI"/>
    <property type="match status" value="1"/>
</dbReference>
<accession>A0A562VCG4</accession>
<evidence type="ECO:0000256" key="11">
    <source>
        <dbReference type="ARBA" id="ARBA00022726"/>
    </source>
</evidence>
<evidence type="ECO:0000256" key="10">
    <source>
        <dbReference type="ARBA" id="ARBA00022679"/>
    </source>
</evidence>